<dbReference type="InterPro" id="IPR035069">
    <property type="entry name" value="TTHA1013/TTHA0281-like"/>
</dbReference>
<dbReference type="AlphaFoldDB" id="A0A1G2D214"/>
<dbReference type="EMBL" id="MHLL01000057">
    <property type="protein sequence ID" value="OGZ07557.1"/>
    <property type="molecule type" value="Genomic_DNA"/>
</dbReference>
<reference evidence="1 2" key="1">
    <citation type="journal article" date="2016" name="Nat. Commun.">
        <title>Thousands of microbial genomes shed light on interconnected biogeochemical processes in an aquifer system.</title>
        <authorList>
            <person name="Anantharaman K."/>
            <person name="Brown C.T."/>
            <person name="Hug L.A."/>
            <person name="Sharon I."/>
            <person name="Castelle C.J."/>
            <person name="Probst A.J."/>
            <person name="Thomas B.C."/>
            <person name="Singh A."/>
            <person name="Wilkins M.J."/>
            <person name="Karaoz U."/>
            <person name="Brodie E.L."/>
            <person name="Williams K.H."/>
            <person name="Hubbard S.S."/>
            <person name="Banfield J.F."/>
        </authorList>
    </citation>
    <scope>NUCLEOTIDE SEQUENCE [LARGE SCALE GENOMIC DNA]</scope>
</reference>
<proteinExistence type="predicted"/>
<protein>
    <recommendedName>
        <fullName evidence="3">HicB-like antitoxin of toxin-antitoxin system domain-containing protein</fullName>
    </recommendedName>
</protein>
<sequence>MKQKKIKKKVYQFPVIIEQDENGVFIGRVPSLRSCYTYARTLPELYDRLQEVVALCLEVEKEYFHDIPEQNKFLGVQQLEFSA</sequence>
<dbReference type="PANTHER" id="PTHR34504">
    <property type="entry name" value="ANTITOXIN HICB"/>
    <property type="match status" value="1"/>
</dbReference>
<dbReference type="Gene3D" id="3.30.160.250">
    <property type="match status" value="1"/>
</dbReference>
<dbReference type="PANTHER" id="PTHR34504:SF2">
    <property type="entry name" value="UPF0150 PROTEIN SSL0259"/>
    <property type="match status" value="1"/>
</dbReference>
<dbReference type="SUPFAM" id="SSF143100">
    <property type="entry name" value="TTHA1013/TTHA0281-like"/>
    <property type="match status" value="1"/>
</dbReference>
<evidence type="ECO:0000313" key="1">
    <source>
        <dbReference type="EMBL" id="OGZ07557.1"/>
    </source>
</evidence>
<comment type="caution">
    <text evidence="1">The sequence shown here is derived from an EMBL/GenBank/DDBJ whole genome shotgun (WGS) entry which is preliminary data.</text>
</comment>
<organism evidence="1 2">
    <name type="scientific">Candidatus Lloydbacteria bacterium RIFCSPHIGHO2_02_FULL_50_13</name>
    <dbReference type="NCBI Taxonomy" id="1798661"/>
    <lineage>
        <taxon>Bacteria</taxon>
        <taxon>Candidatus Lloydiibacteriota</taxon>
    </lineage>
</organism>
<dbReference type="InterPro" id="IPR051404">
    <property type="entry name" value="TA_system_antitoxin"/>
</dbReference>
<dbReference type="STRING" id="1798661.A3D65_03900"/>
<evidence type="ECO:0000313" key="2">
    <source>
        <dbReference type="Proteomes" id="UP000177996"/>
    </source>
</evidence>
<name>A0A1G2D214_9BACT</name>
<gene>
    <name evidence="1" type="ORF">A3D65_03900</name>
</gene>
<accession>A0A1G2D214</accession>
<evidence type="ECO:0008006" key="3">
    <source>
        <dbReference type="Google" id="ProtNLM"/>
    </source>
</evidence>
<dbReference type="Proteomes" id="UP000177996">
    <property type="component" value="Unassembled WGS sequence"/>
</dbReference>